<dbReference type="HOGENOM" id="CLU_668465_0_0_6"/>
<organism evidence="1 2">
    <name type="scientific">Acinetobacter vivianii</name>
    <dbReference type="NCBI Taxonomy" id="1776742"/>
    <lineage>
        <taxon>Bacteria</taxon>
        <taxon>Pseudomonadati</taxon>
        <taxon>Pseudomonadota</taxon>
        <taxon>Gammaproteobacteria</taxon>
        <taxon>Moraxellales</taxon>
        <taxon>Moraxellaceae</taxon>
        <taxon>Acinetobacter</taxon>
    </lineage>
</organism>
<accession>N9Q191</accession>
<name>N9Q191_9GAMM</name>
<dbReference type="EMBL" id="APRW01000012">
    <property type="protein sequence ID" value="ENX20777.1"/>
    <property type="molecule type" value="Genomic_DNA"/>
</dbReference>
<dbReference type="NCBIfam" id="NF042945">
    <property type="entry name" value="DUF4297_antiphage"/>
    <property type="match status" value="1"/>
</dbReference>
<dbReference type="PATRIC" id="fig|1217706.3.peg.2729"/>
<dbReference type="OrthoDB" id="8403777at2"/>
<protein>
    <submittedName>
        <fullName evidence="1">Uncharacterized protein</fullName>
    </submittedName>
</protein>
<sequence>MTDSDRSAVDTLKGYFYQFDQSILKLLSLESPEDSVAIECLEDIDVQTATEVSAIQCKYYAKTEYNHSVIKDAVKHMLNHYKKVTLGERQKINYQINGHYKSGHEKLPCTLDIIFFKKHFLTSTVDKVKYEHHISLGLSDEELKDFLACLKINIHSPEYETQFNQVIDLLCSQFNSTKFSAENFYYNNSLRIIKDLSINSQEEKRRIKKSLFLEKINTTNIIFNEWFIKKKGANAHFKSLQKEYFTFLNISAFERFFLIEIDPKNYIRHEVKDLLYIISLKWGKISKYGKSCYCPYIFIQGINKDELRVIKDELHQEKFKFIDGHDYHGAAFDPHSILQEVNHENQIKIKIINDLPSLETTIQSTTKTRKIYQFYLKNPFFEYSNPSVGMHNIQIEKITDIKEII</sequence>
<dbReference type="AlphaFoldDB" id="N9Q191"/>
<dbReference type="Proteomes" id="UP000013173">
    <property type="component" value="Unassembled WGS sequence"/>
</dbReference>
<reference evidence="1 2" key="1">
    <citation type="submission" date="2013-02" db="EMBL/GenBank/DDBJ databases">
        <title>The Genome Sequence of Acinetobacter sp. NIPH 2168.</title>
        <authorList>
            <consortium name="The Broad Institute Genome Sequencing Platform"/>
            <consortium name="The Broad Institute Genome Sequencing Center for Infectious Disease"/>
            <person name="Cerqueira G."/>
            <person name="Feldgarden M."/>
            <person name="Courvalin P."/>
            <person name="Perichon B."/>
            <person name="Grillot-Courvalin C."/>
            <person name="Clermont D."/>
            <person name="Rocha E."/>
            <person name="Yoon E.-J."/>
            <person name="Nemec A."/>
            <person name="Walker B."/>
            <person name="Young S.K."/>
            <person name="Zeng Q."/>
            <person name="Gargeya S."/>
            <person name="Fitzgerald M."/>
            <person name="Haas B."/>
            <person name="Abouelleil A."/>
            <person name="Alvarado L."/>
            <person name="Arachchi H.M."/>
            <person name="Berlin A.M."/>
            <person name="Chapman S.B."/>
            <person name="Dewar J."/>
            <person name="Goldberg J."/>
            <person name="Griggs A."/>
            <person name="Gujja S."/>
            <person name="Hansen M."/>
            <person name="Howarth C."/>
            <person name="Imamovic A."/>
            <person name="Larimer J."/>
            <person name="McCowan C."/>
            <person name="Murphy C."/>
            <person name="Neiman D."/>
            <person name="Pearson M."/>
            <person name="Priest M."/>
            <person name="Roberts A."/>
            <person name="Saif S."/>
            <person name="Shea T."/>
            <person name="Sisk P."/>
            <person name="Sykes S."/>
            <person name="Wortman J."/>
            <person name="Nusbaum C."/>
            <person name="Birren B."/>
        </authorList>
    </citation>
    <scope>NUCLEOTIDE SEQUENCE [LARGE SCALE GENOMIC DNA]</scope>
    <source>
        <strain evidence="1 2">NIPH 2168</strain>
    </source>
</reference>
<keyword evidence="2" id="KW-1185">Reference proteome</keyword>
<gene>
    <name evidence="1" type="ORF">F892_02804</name>
</gene>
<evidence type="ECO:0000313" key="1">
    <source>
        <dbReference type="EMBL" id="ENX20777.1"/>
    </source>
</evidence>
<dbReference type="GeneID" id="303682948"/>
<dbReference type="RefSeq" id="WP_005259123.1">
    <property type="nucleotide sequence ID" value="NZ_BMDR01000002.1"/>
</dbReference>
<evidence type="ECO:0000313" key="2">
    <source>
        <dbReference type="Proteomes" id="UP000013173"/>
    </source>
</evidence>
<comment type="caution">
    <text evidence="1">The sequence shown here is derived from an EMBL/GenBank/DDBJ whole genome shotgun (WGS) entry which is preliminary data.</text>
</comment>
<proteinExistence type="predicted"/>